<evidence type="ECO:0000256" key="1">
    <source>
        <dbReference type="PROSITE-ProRule" id="PRU00703"/>
    </source>
</evidence>
<gene>
    <name evidence="3" type="ORF">CWI84_00465</name>
</gene>
<dbReference type="InterPro" id="IPR046342">
    <property type="entry name" value="CBS_dom_sf"/>
</dbReference>
<organism evidence="3 4">
    <name type="scientific">Idiomarina tyrosinivorans</name>
    <dbReference type="NCBI Taxonomy" id="1445662"/>
    <lineage>
        <taxon>Bacteria</taxon>
        <taxon>Pseudomonadati</taxon>
        <taxon>Pseudomonadota</taxon>
        <taxon>Gammaproteobacteria</taxon>
        <taxon>Alteromonadales</taxon>
        <taxon>Idiomarinaceae</taxon>
        <taxon>Idiomarina</taxon>
    </lineage>
</organism>
<dbReference type="SUPFAM" id="SSF54631">
    <property type="entry name" value="CBS-domain pair"/>
    <property type="match status" value="1"/>
</dbReference>
<feature type="domain" description="CBS" evidence="2">
    <location>
        <begin position="41"/>
        <end position="100"/>
    </location>
</feature>
<dbReference type="RefSeq" id="WP_126840615.1">
    <property type="nucleotide sequence ID" value="NZ_PIQH01000001.1"/>
</dbReference>
<reference evidence="3 4" key="1">
    <citation type="journal article" date="2011" name="Front. Microbiol.">
        <title>Genomic signatures of strain selection and enhancement in Bacillus atrophaeus var. globigii, a historical biowarfare simulant.</title>
        <authorList>
            <person name="Gibbons H.S."/>
            <person name="Broomall S.M."/>
            <person name="McNew L.A."/>
            <person name="Daligault H."/>
            <person name="Chapman C."/>
            <person name="Bruce D."/>
            <person name="Karavis M."/>
            <person name="Krepps M."/>
            <person name="McGregor P.A."/>
            <person name="Hong C."/>
            <person name="Park K.H."/>
            <person name="Akmal A."/>
            <person name="Feldman A."/>
            <person name="Lin J.S."/>
            <person name="Chang W.E."/>
            <person name="Higgs B.W."/>
            <person name="Demirev P."/>
            <person name="Lindquist J."/>
            <person name="Liem A."/>
            <person name="Fochler E."/>
            <person name="Read T.D."/>
            <person name="Tapia R."/>
            <person name="Johnson S."/>
            <person name="Bishop-Lilly K.A."/>
            <person name="Detter C."/>
            <person name="Han C."/>
            <person name="Sozhamannan S."/>
            <person name="Rosenzweig C.N."/>
            <person name="Skowronski E.W."/>
        </authorList>
    </citation>
    <scope>NUCLEOTIDE SEQUENCE [LARGE SCALE GENOMIC DNA]</scope>
    <source>
        <strain evidence="3 4">CC-PW-9</strain>
    </source>
</reference>
<protein>
    <recommendedName>
        <fullName evidence="2">CBS domain-containing protein</fullName>
    </recommendedName>
</protein>
<name>A0A432ZTQ5_9GAMM</name>
<dbReference type="AlphaFoldDB" id="A0A432ZTQ5"/>
<dbReference type="Pfam" id="PF00571">
    <property type="entry name" value="CBS"/>
    <property type="match status" value="1"/>
</dbReference>
<accession>A0A432ZTQ5</accession>
<keyword evidence="4" id="KW-1185">Reference proteome</keyword>
<comment type="caution">
    <text evidence="3">The sequence shown here is derived from an EMBL/GenBank/DDBJ whole genome shotgun (WGS) entry which is preliminary data.</text>
</comment>
<dbReference type="Proteomes" id="UP000287996">
    <property type="component" value="Unassembled WGS sequence"/>
</dbReference>
<proteinExistence type="predicted"/>
<dbReference type="OrthoDB" id="6238083at2"/>
<dbReference type="Gene3D" id="3.10.580.10">
    <property type="entry name" value="CBS-domain"/>
    <property type="match status" value="1"/>
</dbReference>
<evidence type="ECO:0000313" key="3">
    <source>
        <dbReference type="EMBL" id="RUO81269.1"/>
    </source>
</evidence>
<dbReference type="InterPro" id="IPR000644">
    <property type="entry name" value="CBS_dom"/>
</dbReference>
<keyword evidence="1" id="KW-0129">CBS domain</keyword>
<evidence type="ECO:0000259" key="2">
    <source>
        <dbReference type="PROSITE" id="PS51371"/>
    </source>
</evidence>
<evidence type="ECO:0000313" key="4">
    <source>
        <dbReference type="Proteomes" id="UP000287996"/>
    </source>
</evidence>
<sequence>MSEFHTLSWSAVAEAYPMVVDDVTPDRIDWHELGERVIDDFTRKAPLQVRDNTTLGKAETLLKTAKARYACVLNSNDELIGVVALRDFHSRKAVQLGQQTHTPWHDVLVSELMTPLRQLPQVEVSRARRARIGDLAATLQASGRDFIVLHNDGKVAGLVSSLRIAQLTGESVNVYHTASSFAEILTAVNHSDTRD</sequence>
<dbReference type="EMBL" id="PIQH01000001">
    <property type="protein sequence ID" value="RUO81269.1"/>
    <property type="molecule type" value="Genomic_DNA"/>
</dbReference>
<dbReference type="PROSITE" id="PS51371">
    <property type="entry name" value="CBS"/>
    <property type="match status" value="1"/>
</dbReference>